<feature type="binding site" evidence="10">
    <location>
        <position position="10"/>
    </location>
    <ligand>
        <name>Mn(2+)</name>
        <dbReference type="ChEBI" id="CHEBI:29035"/>
        <label>1</label>
    </ligand>
</feature>
<feature type="binding site" evidence="10">
    <location>
        <position position="78"/>
    </location>
    <ligand>
        <name>Mn(2+)</name>
        <dbReference type="ChEBI" id="CHEBI:29035"/>
        <label>2</label>
    </ligand>
</feature>
<dbReference type="EMBL" id="CP014782">
    <property type="protein sequence ID" value="AQS37050.1"/>
    <property type="molecule type" value="Genomic_DNA"/>
</dbReference>
<protein>
    <recommendedName>
        <fullName evidence="10">UDP-2,3-diacylglucosamine hydrolase</fullName>
        <ecNumber evidence="10">3.6.1.54</ecNumber>
    </recommendedName>
    <alternativeName>
        <fullName evidence="10">UDP-2,3-diacylglucosamine diphosphatase</fullName>
    </alternativeName>
</protein>
<reference evidence="12 13" key="1">
    <citation type="submission" date="2016-03" db="EMBL/GenBank/DDBJ databases">
        <title>Complete genome sequence of Shewanella psychrophila WP2, a deep sea bacterium isolated from west Pacific sediment.</title>
        <authorList>
            <person name="Xu G."/>
            <person name="Jian H."/>
        </authorList>
    </citation>
    <scope>NUCLEOTIDE SEQUENCE [LARGE SCALE GENOMIC DNA]</scope>
    <source>
        <strain evidence="12 13">WP2</strain>
    </source>
</reference>
<gene>
    <name evidence="10" type="primary">lpxH</name>
    <name evidence="12" type="ORF">Sps_01890</name>
</gene>
<evidence type="ECO:0000256" key="2">
    <source>
        <dbReference type="ARBA" id="ARBA00022516"/>
    </source>
</evidence>
<keyword evidence="9 10" id="KW-0464">Manganese</keyword>
<accession>A0A1S6HNG0</accession>
<feature type="binding site" evidence="10">
    <location>
        <position position="41"/>
    </location>
    <ligand>
        <name>Mn(2+)</name>
        <dbReference type="ChEBI" id="CHEBI:29035"/>
        <label>1</label>
    </ligand>
</feature>
<feature type="binding site" evidence="10">
    <location>
        <position position="194"/>
    </location>
    <ligand>
        <name>Mn(2+)</name>
        <dbReference type="ChEBI" id="CHEBI:29035"/>
        <label>2</label>
    </ligand>
</feature>
<dbReference type="UniPathway" id="UPA00359">
    <property type="reaction ID" value="UER00480"/>
</dbReference>
<dbReference type="NCBIfam" id="NF003743">
    <property type="entry name" value="PRK05340.1"/>
    <property type="match status" value="1"/>
</dbReference>
<dbReference type="GO" id="GO:0030145">
    <property type="term" value="F:manganese ion binding"/>
    <property type="evidence" value="ECO:0007669"/>
    <property type="project" value="UniProtKB-UniRule"/>
</dbReference>
<dbReference type="OrthoDB" id="9783283at2"/>
<feature type="binding site" evidence="10">
    <location>
        <position position="196"/>
    </location>
    <ligand>
        <name>Mn(2+)</name>
        <dbReference type="ChEBI" id="CHEBI:29035"/>
        <label>1</label>
    </ligand>
</feature>
<evidence type="ECO:0000256" key="1">
    <source>
        <dbReference type="ARBA" id="ARBA00022475"/>
    </source>
</evidence>
<organism evidence="12 13">
    <name type="scientific">Shewanella psychrophila</name>
    <dbReference type="NCBI Taxonomy" id="225848"/>
    <lineage>
        <taxon>Bacteria</taxon>
        <taxon>Pseudomonadati</taxon>
        <taxon>Pseudomonadota</taxon>
        <taxon>Gammaproteobacteria</taxon>
        <taxon>Alteromonadales</taxon>
        <taxon>Shewanellaceae</taxon>
        <taxon>Shewanella</taxon>
    </lineage>
</organism>
<dbReference type="NCBIfam" id="TIGR01854">
    <property type="entry name" value="lipid_A_lpxH"/>
    <property type="match status" value="1"/>
</dbReference>
<dbReference type="EC" id="3.6.1.54" evidence="10"/>
<dbReference type="PANTHER" id="PTHR34990:SF1">
    <property type="entry name" value="UDP-2,3-DIACYLGLUCOSAMINE HYDROLASE"/>
    <property type="match status" value="1"/>
</dbReference>
<dbReference type="GO" id="GO:0005737">
    <property type="term" value="C:cytoplasm"/>
    <property type="evidence" value="ECO:0007669"/>
    <property type="project" value="InterPro"/>
</dbReference>
<dbReference type="Proteomes" id="UP000189545">
    <property type="component" value="Chromosome"/>
</dbReference>
<dbReference type="AlphaFoldDB" id="A0A1S6HNG0"/>
<dbReference type="STRING" id="225848.Sps_01890"/>
<evidence type="ECO:0000256" key="3">
    <source>
        <dbReference type="ARBA" id="ARBA00022519"/>
    </source>
</evidence>
<evidence type="ECO:0000313" key="12">
    <source>
        <dbReference type="EMBL" id="AQS37050.1"/>
    </source>
</evidence>
<feature type="binding site" evidence="10">
    <location>
        <position position="8"/>
    </location>
    <ligand>
        <name>Mn(2+)</name>
        <dbReference type="ChEBI" id="CHEBI:29035"/>
        <label>1</label>
    </ligand>
</feature>
<comment type="subcellular location">
    <subcellularLocation>
        <location evidence="10">Cell inner membrane</location>
        <topology evidence="10">Peripheral membrane protein</topology>
        <orientation evidence="10">Cytoplasmic side</orientation>
    </subcellularLocation>
</comment>
<evidence type="ECO:0000256" key="8">
    <source>
        <dbReference type="ARBA" id="ARBA00023136"/>
    </source>
</evidence>
<keyword evidence="13" id="KW-1185">Reference proteome</keyword>
<sequence>MRTLFIGDLHLSADRPDITLAFNQFLDTQLDDAEALYILGDLFEVWIGDDIAEPFANELAEKLHGISQNLPIYYIHGNRDFLIGHQYAKRSGMILLPEVHSLDLYGTPTVILHGDSLCTLDKAYQRFRRFRNNPAIKWIYSHLPKHTRQNIATNIRAKSKASNMNKSYTIMDVESDAVIKLMNHCGATQMIHGHTHRPDVHHLGKNQAGIEKRRIVVGDWYEQGSVLSVSKDNLALTSLPFQAN</sequence>
<feature type="domain" description="Calcineurin-like phosphoesterase" evidence="11">
    <location>
        <begin position="1"/>
        <end position="198"/>
    </location>
</feature>
<feature type="binding site" evidence="10">
    <location>
        <position position="194"/>
    </location>
    <ligand>
        <name>substrate</name>
    </ligand>
</feature>
<feature type="binding site" evidence="10">
    <location>
        <position position="163"/>
    </location>
    <ligand>
        <name>substrate</name>
    </ligand>
</feature>
<dbReference type="InterPro" id="IPR004843">
    <property type="entry name" value="Calcineurin-like_PHP"/>
</dbReference>
<feature type="binding site" evidence="10">
    <location>
        <begin position="78"/>
        <end position="79"/>
    </location>
    <ligand>
        <name>substrate</name>
    </ligand>
</feature>
<evidence type="ECO:0000256" key="10">
    <source>
        <dbReference type="HAMAP-Rule" id="MF_00575"/>
    </source>
</evidence>
<name>A0A1S6HNG0_9GAMM</name>
<keyword evidence="8 10" id="KW-0472">Membrane</keyword>
<evidence type="ECO:0000256" key="9">
    <source>
        <dbReference type="ARBA" id="ARBA00023211"/>
    </source>
</evidence>
<dbReference type="KEGG" id="spsw:Sps_01890"/>
<feature type="binding site" evidence="10">
    <location>
        <position position="159"/>
    </location>
    <ligand>
        <name>substrate</name>
    </ligand>
</feature>
<feature type="binding site" evidence="10">
    <location>
        <position position="121"/>
    </location>
    <ligand>
        <name>substrate</name>
    </ligand>
</feature>
<dbReference type="InterPro" id="IPR043461">
    <property type="entry name" value="LpxH-like"/>
</dbReference>
<dbReference type="Gene3D" id="3.60.21.10">
    <property type="match status" value="1"/>
</dbReference>
<keyword evidence="1 10" id="KW-1003">Cell membrane</keyword>
<dbReference type="CDD" id="cd07398">
    <property type="entry name" value="MPP_YbbF-LpxH"/>
    <property type="match status" value="1"/>
</dbReference>
<dbReference type="GO" id="GO:0008758">
    <property type="term" value="F:UDP-2,3-diacylglucosamine hydrolase activity"/>
    <property type="evidence" value="ECO:0007669"/>
    <property type="project" value="UniProtKB-UniRule"/>
</dbReference>
<dbReference type="SUPFAM" id="SSF56300">
    <property type="entry name" value="Metallo-dependent phosphatases"/>
    <property type="match status" value="1"/>
</dbReference>
<keyword evidence="5 10" id="KW-0479">Metal-binding</keyword>
<keyword evidence="4 10" id="KW-0441">Lipid A biosynthesis</keyword>
<proteinExistence type="inferred from homology"/>
<evidence type="ECO:0000256" key="7">
    <source>
        <dbReference type="ARBA" id="ARBA00023098"/>
    </source>
</evidence>
<dbReference type="RefSeq" id="WP_077752269.1">
    <property type="nucleotide sequence ID" value="NZ_CP014782.1"/>
</dbReference>
<dbReference type="InterPro" id="IPR010138">
    <property type="entry name" value="UDP-diacylglucosamine_Hdrlase"/>
</dbReference>
<comment type="cofactor">
    <cofactor evidence="10">
        <name>Mn(2+)</name>
        <dbReference type="ChEBI" id="CHEBI:29035"/>
    </cofactor>
    <text evidence="10">Binds 2 Mn(2+) ions per subunit in a binuclear metal center.</text>
</comment>
<dbReference type="GO" id="GO:0019897">
    <property type="term" value="C:extrinsic component of plasma membrane"/>
    <property type="evidence" value="ECO:0007669"/>
    <property type="project" value="UniProtKB-UniRule"/>
</dbReference>
<comment type="function">
    <text evidence="10">Hydrolyzes the pyrophosphate bond of UDP-2,3-diacylglucosamine to yield 2,3-diacylglucosamine 1-phosphate (lipid X) and UMP by catalyzing the attack of water at the alpha-P atom. Involved in the biosynthesis of lipid A, a phosphorylated glycolipid that anchors the lipopolysaccharide to the outer membrane of the cell.</text>
</comment>
<keyword evidence="3 10" id="KW-0997">Cell inner membrane</keyword>
<dbReference type="HAMAP" id="MF_00575">
    <property type="entry name" value="LpxH"/>
    <property type="match status" value="1"/>
</dbReference>
<evidence type="ECO:0000259" key="11">
    <source>
        <dbReference type="Pfam" id="PF00149"/>
    </source>
</evidence>
<keyword evidence="2 10" id="KW-0444">Lipid biosynthesis</keyword>
<evidence type="ECO:0000256" key="6">
    <source>
        <dbReference type="ARBA" id="ARBA00022801"/>
    </source>
</evidence>
<dbReference type="PANTHER" id="PTHR34990">
    <property type="entry name" value="UDP-2,3-DIACYLGLUCOSAMINE HYDROLASE-RELATED"/>
    <property type="match status" value="1"/>
</dbReference>
<comment type="pathway">
    <text evidence="10">Glycolipid biosynthesis; lipid IV(A) biosynthesis; lipid IV(A) from (3R)-3-hydroxytetradecanoyl-[acyl-carrier-protein] and UDP-N-acetyl-alpha-D-glucosamine: step 4/6.</text>
</comment>
<feature type="binding site" evidence="10">
    <location>
        <position position="113"/>
    </location>
    <ligand>
        <name>Mn(2+)</name>
        <dbReference type="ChEBI" id="CHEBI:29035"/>
        <label>2</label>
    </ligand>
</feature>
<comment type="similarity">
    <text evidence="10">Belongs to the LpxH family.</text>
</comment>
<keyword evidence="6 10" id="KW-0378">Hydrolase</keyword>
<comment type="catalytic activity">
    <reaction evidence="10">
        <text>UDP-2-N,3-O-bis[(3R)-3-hydroxytetradecanoyl]-alpha-D-glucosamine + H2O = 2-N,3-O-bis[(3R)-3-hydroxytetradecanoyl]-alpha-D-glucosaminyl 1-phosphate + UMP + 2 H(+)</text>
        <dbReference type="Rhea" id="RHEA:25213"/>
        <dbReference type="ChEBI" id="CHEBI:15377"/>
        <dbReference type="ChEBI" id="CHEBI:15378"/>
        <dbReference type="ChEBI" id="CHEBI:57865"/>
        <dbReference type="ChEBI" id="CHEBI:57957"/>
        <dbReference type="ChEBI" id="CHEBI:78847"/>
        <dbReference type="EC" id="3.6.1.54"/>
    </reaction>
</comment>
<dbReference type="Pfam" id="PF00149">
    <property type="entry name" value="Metallophos"/>
    <property type="match status" value="1"/>
</dbReference>
<evidence type="ECO:0000256" key="4">
    <source>
        <dbReference type="ARBA" id="ARBA00022556"/>
    </source>
</evidence>
<feature type="binding site" evidence="10">
    <location>
        <position position="41"/>
    </location>
    <ligand>
        <name>Mn(2+)</name>
        <dbReference type="ChEBI" id="CHEBI:29035"/>
        <label>2</label>
    </ligand>
</feature>
<keyword evidence="7 10" id="KW-0443">Lipid metabolism</keyword>
<dbReference type="InterPro" id="IPR029052">
    <property type="entry name" value="Metallo-depent_PP-like"/>
</dbReference>
<dbReference type="GO" id="GO:0009245">
    <property type="term" value="P:lipid A biosynthetic process"/>
    <property type="evidence" value="ECO:0007669"/>
    <property type="project" value="UniProtKB-UniRule"/>
</dbReference>
<evidence type="ECO:0000256" key="5">
    <source>
        <dbReference type="ARBA" id="ARBA00022723"/>
    </source>
</evidence>
<feature type="binding site" evidence="10">
    <location>
        <position position="166"/>
    </location>
    <ligand>
        <name>substrate</name>
    </ligand>
</feature>
<evidence type="ECO:0000313" key="13">
    <source>
        <dbReference type="Proteomes" id="UP000189545"/>
    </source>
</evidence>